<dbReference type="EMBL" id="JQDR03005025">
    <property type="protein sequence ID" value="KAA0201783.1"/>
    <property type="molecule type" value="Genomic_DNA"/>
</dbReference>
<reference evidence="1" key="3">
    <citation type="submission" date="2019-06" db="EMBL/GenBank/DDBJ databases">
        <authorList>
            <person name="Poynton C."/>
            <person name="Hasenbein S."/>
            <person name="Benoit J.B."/>
            <person name="Sepulveda M.S."/>
            <person name="Poelchau M.F."/>
            <person name="Murali S.C."/>
            <person name="Chen S."/>
            <person name="Glastad K.M."/>
            <person name="Werren J.H."/>
            <person name="Vineis J.H."/>
            <person name="Bowen J.L."/>
            <person name="Friedrich M."/>
            <person name="Jones J."/>
            <person name="Robertson H.M."/>
            <person name="Feyereisen R."/>
            <person name="Mechler-Hickson A."/>
            <person name="Mathers N."/>
            <person name="Lee C.E."/>
            <person name="Colbourne J.K."/>
            <person name="Biales A."/>
            <person name="Johnston J.S."/>
            <person name="Wellborn G.A."/>
            <person name="Rosendale A.J."/>
            <person name="Cridge A.G."/>
            <person name="Munoz-Torres M.C."/>
            <person name="Bain P.A."/>
            <person name="Manny A.R."/>
            <person name="Major K.M."/>
            <person name="Lambert F.N."/>
            <person name="Vulpe C.D."/>
            <person name="Tuck P."/>
            <person name="Blalock B.J."/>
            <person name="Lin Y.-Y."/>
            <person name="Smith M.E."/>
            <person name="Ochoa-Acuna H."/>
            <person name="Chen M.-J.M."/>
            <person name="Childers C.P."/>
            <person name="Qu J."/>
            <person name="Dugan S."/>
            <person name="Lee S.L."/>
            <person name="Chao H."/>
            <person name="Dinh H."/>
            <person name="Han Y."/>
            <person name="Doddapaneni H."/>
            <person name="Worley K.C."/>
            <person name="Muzny D.M."/>
            <person name="Gibbs R.A."/>
            <person name="Richards S."/>
        </authorList>
    </citation>
    <scope>NUCLEOTIDE SEQUENCE</scope>
    <source>
        <strain evidence="1">HAZT.00-mixed</strain>
        <tissue evidence="1">Whole organism</tissue>
    </source>
</reference>
<dbReference type="SUPFAM" id="SSF54495">
    <property type="entry name" value="UBC-like"/>
    <property type="match status" value="1"/>
</dbReference>
<organism evidence="1">
    <name type="scientific">Hyalella azteca</name>
    <name type="common">Amphipod</name>
    <dbReference type="NCBI Taxonomy" id="294128"/>
    <lineage>
        <taxon>Eukaryota</taxon>
        <taxon>Metazoa</taxon>
        <taxon>Ecdysozoa</taxon>
        <taxon>Arthropoda</taxon>
        <taxon>Crustacea</taxon>
        <taxon>Multicrustacea</taxon>
        <taxon>Malacostraca</taxon>
        <taxon>Eumalacostraca</taxon>
        <taxon>Peracarida</taxon>
        <taxon>Amphipoda</taxon>
        <taxon>Senticaudata</taxon>
        <taxon>Talitrida</taxon>
        <taxon>Talitroidea</taxon>
        <taxon>Hyalellidae</taxon>
        <taxon>Hyalella</taxon>
    </lineage>
</organism>
<reference evidence="1" key="1">
    <citation type="submission" date="2014-08" db="EMBL/GenBank/DDBJ databases">
        <authorList>
            <person name="Murali S."/>
            <person name="Richards S."/>
            <person name="Bandaranaike D."/>
            <person name="Bellair M."/>
            <person name="Blankenburg K."/>
            <person name="Chao H."/>
            <person name="Dinh H."/>
            <person name="Doddapaneni H."/>
            <person name="Dugan-Rocha S."/>
            <person name="Elkadiri S."/>
            <person name="Gnanaolivu R."/>
            <person name="Hughes D."/>
            <person name="Lee S."/>
            <person name="Li M."/>
            <person name="Ming W."/>
            <person name="Munidasa M."/>
            <person name="Muniz J."/>
            <person name="Nguyen L."/>
            <person name="Osuji N."/>
            <person name="Pu L.-L."/>
            <person name="Puazo M."/>
            <person name="Skinner E."/>
            <person name="Qu C."/>
            <person name="Quiroz J."/>
            <person name="Raj R."/>
            <person name="Weissenberger G."/>
            <person name="Xin Y."/>
            <person name="Zou X."/>
            <person name="Han Y."/>
            <person name="Worley K."/>
            <person name="Muzny D."/>
            <person name="Gibbs R."/>
        </authorList>
    </citation>
    <scope>NUCLEOTIDE SEQUENCE</scope>
    <source>
        <strain evidence="1">HAZT.00-mixed</strain>
        <tissue evidence="1">Whole organism</tissue>
    </source>
</reference>
<proteinExistence type="predicted"/>
<dbReference type="OrthoDB" id="109543at2759"/>
<sequence>MVAHNECRANAPAESPALSIKSFKGAVHAAASLATKGLSEDSNGRGTVDCIAPVSSMRGDHMKRVRSRRLMKEFQELTKISQSTPNPVFSVALVNDCLFEWKGFVMEGGAICMELLTPRGWASAYTIEAIIMQLAASLVKGHDFNQKAAEASFRSLVRTHEKYGWVTPPLADG</sequence>
<evidence type="ECO:0008006" key="2">
    <source>
        <dbReference type="Google" id="ProtNLM"/>
    </source>
</evidence>
<name>A0A6A0H7R4_HYAAZ</name>
<dbReference type="AlphaFoldDB" id="A0A6A0H7R4"/>
<comment type="caution">
    <text evidence="1">The sequence shown here is derived from an EMBL/GenBank/DDBJ whole genome shotgun (WGS) entry which is preliminary data.</text>
</comment>
<dbReference type="Proteomes" id="UP000711488">
    <property type="component" value="Unassembled WGS sequence"/>
</dbReference>
<protein>
    <recommendedName>
        <fullName evidence="2">UBC core domain-containing protein</fullName>
    </recommendedName>
</protein>
<evidence type="ECO:0000313" key="1">
    <source>
        <dbReference type="EMBL" id="KAA0201783.1"/>
    </source>
</evidence>
<dbReference type="InterPro" id="IPR016135">
    <property type="entry name" value="UBQ-conjugating_enzyme/RWD"/>
</dbReference>
<gene>
    <name evidence="1" type="ORF">HAZT_HAZT006707</name>
</gene>
<reference evidence="1" key="2">
    <citation type="journal article" date="2018" name="Environ. Sci. Technol.">
        <title>The Toxicogenome of Hyalella azteca: A Model for Sediment Ecotoxicology and Evolutionary Toxicology.</title>
        <authorList>
            <person name="Poynton H.C."/>
            <person name="Hasenbein S."/>
            <person name="Benoit J.B."/>
            <person name="Sepulveda M.S."/>
            <person name="Poelchau M.F."/>
            <person name="Hughes D.S.T."/>
            <person name="Murali S.C."/>
            <person name="Chen S."/>
            <person name="Glastad K.M."/>
            <person name="Goodisman M.A.D."/>
            <person name="Werren J.H."/>
            <person name="Vineis J.H."/>
            <person name="Bowen J.L."/>
            <person name="Friedrich M."/>
            <person name="Jones J."/>
            <person name="Robertson H.M."/>
            <person name="Feyereisen R."/>
            <person name="Mechler-Hickson A."/>
            <person name="Mathers N."/>
            <person name="Lee C.E."/>
            <person name="Colbourne J.K."/>
            <person name="Biales A."/>
            <person name="Johnston J.S."/>
            <person name="Wellborn G.A."/>
            <person name="Rosendale A.J."/>
            <person name="Cridge A.G."/>
            <person name="Munoz-Torres M.C."/>
            <person name="Bain P.A."/>
            <person name="Manny A.R."/>
            <person name="Major K.M."/>
            <person name="Lambert F.N."/>
            <person name="Vulpe C.D."/>
            <person name="Tuck P."/>
            <person name="Blalock B.J."/>
            <person name="Lin Y.Y."/>
            <person name="Smith M.E."/>
            <person name="Ochoa-Acuna H."/>
            <person name="Chen M.M."/>
            <person name="Childers C.P."/>
            <person name="Qu J."/>
            <person name="Dugan S."/>
            <person name="Lee S.L."/>
            <person name="Chao H."/>
            <person name="Dinh H."/>
            <person name="Han Y."/>
            <person name="Doddapaneni H."/>
            <person name="Worley K.C."/>
            <person name="Muzny D.M."/>
            <person name="Gibbs R.A."/>
            <person name="Richards S."/>
        </authorList>
    </citation>
    <scope>NUCLEOTIDE SEQUENCE</scope>
    <source>
        <strain evidence="1">HAZT.00-mixed</strain>
        <tissue evidence="1">Whole organism</tissue>
    </source>
</reference>
<dbReference type="Gene3D" id="3.10.110.10">
    <property type="entry name" value="Ubiquitin Conjugating Enzyme"/>
    <property type="match status" value="1"/>
</dbReference>
<accession>A0A6A0H7R4</accession>